<evidence type="ECO:0000313" key="6">
    <source>
        <dbReference type="EMBL" id="AJP71514.1"/>
    </source>
</evidence>
<dbReference type="Pfam" id="PF01925">
    <property type="entry name" value="TauE"/>
    <property type="match status" value="1"/>
</dbReference>
<evidence type="ECO:0000256" key="4">
    <source>
        <dbReference type="ARBA" id="ARBA00023136"/>
    </source>
</evidence>
<feature type="transmembrane region" description="Helical" evidence="5">
    <location>
        <begin position="184"/>
        <end position="208"/>
    </location>
</feature>
<keyword evidence="2 5" id="KW-0812">Transmembrane</keyword>
<evidence type="ECO:0000313" key="7">
    <source>
        <dbReference type="Proteomes" id="UP000032300"/>
    </source>
</evidence>
<feature type="transmembrane region" description="Helical" evidence="5">
    <location>
        <begin position="12"/>
        <end position="41"/>
    </location>
</feature>
<dbReference type="GO" id="GO:0005886">
    <property type="term" value="C:plasma membrane"/>
    <property type="evidence" value="ECO:0007669"/>
    <property type="project" value="UniProtKB-SubCell"/>
</dbReference>
<proteinExistence type="inferred from homology"/>
<dbReference type="AlphaFoldDB" id="A0A7U4LEI1"/>
<organism evidence="6 7">
    <name type="scientific">Sphingomonas hengshuiensis</name>
    <dbReference type="NCBI Taxonomy" id="1609977"/>
    <lineage>
        <taxon>Bacteria</taxon>
        <taxon>Pseudomonadati</taxon>
        <taxon>Pseudomonadota</taxon>
        <taxon>Alphaproteobacteria</taxon>
        <taxon>Sphingomonadales</taxon>
        <taxon>Sphingomonadaceae</taxon>
        <taxon>Sphingomonas</taxon>
    </lineage>
</organism>
<evidence type="ECO:0000256" key="5">
    <source>
        <dbReference type="RuleBase" id="RU363041"/>
    </source>
</evidence>
<sequence>MTAVAWIEALSAMLAAGLLAGFAGGLFGIGGGFVVVPALFAVLPLLGASQAELAHVAIGTSAATIIATSLRSVHAHARRGAVDFDILKSWAPWIVAGVGAGVLLAAHVPGPGLAIIFGTGVLIMAIHFLFPILSGRQVSDEMPGGMVRMGIAGGLGTFSSLLGIGGGTIAIIVMTLCGKSIHRAIATASGVGVIIALPSAIGFAIIGFHAPDLPWGSLGYVNVPAALVITSTSLISAPWGVAAAHAMSPALLKRAFGVYLVAIGVLMIRNGLAG</sequence>
<comment type="similarity">
    <text evidence="5">Belongs to the 4-toluene sulfonate uptake permease (TSUP) (TC 2.A.102) family.</text>
</comment>
<dbReference type="EMBL" id="CP010836">
    <property type="protein sequence ID" value="AJP71514.1"/>
    <property type="molecule type" value="Genomic_DNA"/>
</dbReference>
<dbReference type="InterPro" id="IPR002781">
    <property type="entry name" value="TM_pro_TauE-like"/>
</dbReference>
<evidence type="ECO:0000256" key="2">
    <source>
        <dbReference type="ARBA" id="ARBA00022692"/>
    </source>
</evidence>
<evidence type="ECO:0000256" key="1">
    <source>
        <dbReference type="ARBA" id="ARBA00004141"/>
    </source>
</evidence>
<feature type="transmembrane region" description="Helical" evidence="5">
    <location>
        <begin position="53"/>
        <end position="70"/>
    </location>
</feature>
<name>A0A7U4LEI1_9SPHN</name>
<dbReference type="Proteomes" id="UP000032300">
    <property type="component" value="Chromosome"/>
</dbReference>
<comment type="subcellular location">
    <subcellularLocation>
        <location evidence="5">Cell membrane</location>
        <topology evidence="5">Multi-pass membrane protein</topology>
    </subcellularLocation>
    <subcellularLocation>
        <location evidence="1">Membrane</location>
        <topology evidence="1">Multi-pass membrane protein</topology>
    </subcellularLocation>
</comment>
<gene>
    <name evidence="6" type="ORF">TS85_06585</name>
</gene>
<feature type="transmembrane region" description="Helical" evidence="5">
    <location>
        <begin position="220"/>
        <end position="244"/>
    </location>
</feature>
<feature type="transmembrane region" description="Helical" evidence="5">
    <location>
        <begin position="256"/>
        <end position="273"/>
    </location>
</feature>
<keyword evidence="5" id="KW-1003">Cell membrane</keyword>
<reference evidence="6 7" key="2">
    <citation type="submission" date="2015-02" db="EMBL/GenBank/DDBJ databases">
        <title>The complete genome of Sphingomonas hengshuiensis sp. WHSC-8 isolated from soil of Hengshui Lake.</title>
        <authorList>
            <person name="Wei S."/>
            <person name="Guo J."/>
            <person name="Su C."/>
            <person name="Wu R."/>
            <person name="Zhang Z."/>
            <person name="Liang K."/>
            <person name="Li H."/>
            <person name="Wang T."/>
            <person name="Liu H."/>
            <person name="Zhang C."/>
            <person name="Li Z."/>
            <person name="Wang Q."/>
            <person name="Meng J."/>
        </authorList>
    </citation>
    <scope>NUCLEOTIDE SEQUENCE [LARGE SCALE GENOMIC DNA]</scope>
    <source>
        <strain evidence="6 7">WHSC-8</strain>
    </source>
</reference>
<keyword evidence="4 5" id="KW-0472">Membrane</keyword>
<evidence type="ECO:0000256" key="3">
    <source>
        <dbReference type="ARBA" id="ARBA00022989"/>
    </source>
</evidence>
<keyword evidence="3 5" id="KW-1133">Transmembrane helix</keyword>
<reference evidence="6 7" key="1">
    <citation type="journal article" date="2015" name="Int. J. Syst. Evol. Microbiol.">
        <title>Sphingomonas hengshuiensis sp. nov., isolated from lake wetland.</title>
        <authorList>
            <person name="Wei S."/>
            <person name="Wang T."/>
            <person name="Liu H."/>
            <person name="Zhang C."/>
            <person name="Guo J."/>
            <person name="Wang Q."/>
            <person name="Liang K."/>
            <person name="Zhang Z."/>
        </authorList>
    </citation>
    <scope>NUCLEOTIDE SEQUENCE [LARGE SCALE GENOMIC DNA]</scope>
    <source>
        <strain evidence="6 7">WHSC-8</strain>
    </source>
</reference>
<feature type="transmembrane region" description="Helical" evidence="5">
    <location>
        <begin position="90"/>
        <end position="106"/>
    </location>
</feature>
<dbReference type="PANTHER" id="PTHR43483">
    <property type="entry name" value="MEMBRANE TRANSPORTER PROTEIN HI_0806-RELATED"/>
    <property type="match status" value="1"/>
</dbReference>
<keyword evidence="7" id="KW-1185">Reference proteome</keyword>
<accession>A0A7U4LEI1</accession>
<dbReference type="PANTHER" id="PTHR43483:SF3">
    <property type="entry name" value="MEMBRANE TRANSPORTER PROTEIN HI_0806-RELATED"/>
    <property type="match status" value="1"/>
</dbReference>
<feature type="transmembrane region" description="Helical" evidence="5">
    <location>
        <begin position="113"/>
        <end position="133"/>
    </location>
</feature>
<feature type="transmembrane region" description="Helical" evidence="5">
    <location>
        <begin position="153"/>
        <end position="177"/>
    </location>
</feature>
<dbReference type="KEGG" id="sphi:TS85_06585"/>
<protein>
    <recommendedName>
        <fullName evidence="5">Probable membrane transporter protein</fullName>
    </recommendedName>
</protein>